<comment type="caution">
    <text evidence="2">The sequence shown here is derived from an EMBL/GenBank/DDBJ whole genome shotgun (WGS) entry which is preliminary data.</text>
</comment>
<evidence type="ECO:0000313" key="2">
    <source>
        <dbReference type="EMBL" id="GJE90263.1"/>
    </source>
</evidence>
<evidence type="ECO:0000256" key="1">
    <source>
        <dbReference type="SAM" id="SignalP"/>
    </source>
</evidence>
<dbReference type="AlphaFoldDB" id="A0A9P3G8I9"/>
<dbReference type="Proteomes" id="UP000703269">
    <property type="component" value="Unassembled WGS sequence"/>
</dbReference>
<keyword evidence="3" id="KW-1185">Reference proteome</keyword>
<feature type="signal peptide" evidence="1">
    <location>
        <begin position="1"/>
        <end position="25"/>
    </location>
</feature>
<evidence type="ECO:0008006" key="4">
    <source>
        <dbReference type="Google" id="ProtNLM"/>
    </source>
</evidence>
<accession>A0A9P3G8I9</accession>
<protein>
    <recommendedName>
        <fullName evidence="4">Secreted protein</fullName>
    </recommendedName>
</protein>
<name>A0A9P3G8I9_9APHY</name>
<feature type="chain" id="PRO_5040318762" description="Secreted protein" evidence="1">
    <location>
        <begin position="26"/>
        <end position="130"/>
    </location>
</feature>
<reference evidence="2 3" key="1">
    <citation type="submission" date="2021-08" db="EMBL/GenBank/DDBJ databases">
        <title>Draft Genome Sequence of Phanerochaete sordida strain YK-624.</title>
        <authorList>
            <person name="Mori T."/>
            <person name="Dohra H."/>
            <person name="Suzuki T."/>
            <person name="Kawagishi H."/>
            <person name="Hirai H."/>
        </authorList>
    </citation>
    <scope>NUCLEOTIDE SEQUENCE [LARGE SCALE GENOMIC DNA]</scope>
    <source>
        <strain evidence="2 3">YK-624</strain>
    </source>
</reference>
<organism evidence="2 3">
    <name type="scientific">Phanerochaete sordida</name>
    <dbReference type="NCBI Taxonomy" id="48140"/>
    <lineage>
        <taxon>Eukaryota</taxon>
        <taxon>Fungi</taxon>
        <taxon>Dikarya</taxon>
        <taxon>Basidiomycota</taxon>
        <taxon>Agaricomycotina</taxon>
        <taxon>Agaricomycetes</taxon>
        <taxon>Polyporales</taxon>
        <taxon>Phanerochaetaceae</taxon>
        <taxon>Phanerochaete</taxon>
    </lineage>
</organism>
<proteinExistence type="predicted"/>
<sequence>MGGHTTAYVRSLLLAVHLCMDRIATEERSRGPYPREREAVVLERERVGLRTRLWRVRVPFLDPSTANEVDNALPAHSLVSCVEDCVPATERDLLFIRRRLSHKDAVAHVVHLHFLVLTFSNGHTFRMRAL</sequence>
<dbReference type="EMBL" id="BPQB01000016">
    <property type="protein sequence ID" value="GJE90263.1"/>
    <property type="molecule type" value="Genomic_DNA"/>
</dbReference>
<gene>
    <name evidence="2" type="ORF">PsYK624_063920</name>
</gene>
<keyword evidence="1" id="KW-0732">Signal</keyword>
<evidence type="ECO:0000313" key="3">
    <source>
        <dbReference type="Proteomes" id="UP000703269"/>
    </source>
</evidence>